<evidence type="ECO:0000256" key="4">
    <source>
        <dbReference type="SAM" id="MobiDB-lite"/>
    </source>
</evidence>
<gene>
    <name evidence="6" type="ordered locus">MTR_6g033250</name>
</gene>
<name>A0A072U951_MEDTR</name>
<comment type="similarity">
    <text evidence="2 3">Belongs to the small heat shock protein (HSP20) family.</text>
</comment>
<dbReference type="Pfam" id="PF00011">
    <property type="entry name" value="HSP20"/>
    <property type="match status" value="1"/>
</dbReference>
<reference evidence="7" key="3">
    <citation type="submission" date="2015-04" db="UniProtKB">
        <authorList>
            <consortium name="EnsemblPlants"/>
        </authorList>
    </citation>
    <scope>IDENTIFICATION</scope>
    <source>
        <strain evidence="7">cv. Jemalong A17</strain>
    </source>
</reference>
<evidence type="ECO:0000313" key="6">
    <source>
        <dbReference type="EMBL" id="KEH25638.1"/>
    </source>
</evidence>
<dbReference type="GO" id="GO:0006457">
    <property type="term" value="P:protein folding"/>
    <property type="evidence" value="ECO:0000318"/>
    <property type="project" value="GO_Central"/>
</dbReference>
<dbReference type="PANTHER" id="PTHR11527">
    <property type="entry name" value="HEAT-SHOCK PROTEIN 20 FAMILY MEMBER"/>
    <property type="match status" value="1"/>
</dbReference>
<sequence length="130" mass="14670">MMKKKIPSYDSDESTSDSDNVVQPLSKIISENPTATNNKILTLTHDENVVVISGERKREEEVEEGVKYLRMETRFGKFIRSFVLPHNASMSSISASCRNGVLSVIVLKKLHPPDHFNKPMRTIQVKNGLN</sequence>
<dbReference type="GO" id="GO:0051259">
    <property type="term" value="P:protein complex oligomerization"/>
    <property type="evidence" value="ECO:0000318"/>
    <property type="project" value="GO_Central"/>
</dbReference>
<evidence type="ECO:0000313" key="7">
    <source>
        <dbReference type="EnsemblPlants" id="KEH25638"/>
    </source>
</evidence>
<evidence type="ECO:0000256" key="1">
    <source>
        <dbReference type="ARBA" id="ARBA00023016"/>
    </source>
</evidence>
<dbReference type="CDD" id="cd06464">
    <property type="entry name" value="ACD_sHsps-like"/>
    <property type="match status" value="1"/>
</dbReference>
<dbReference type="SUPFAM" id="SSF49764">
    <property type="entry name" value="HSP20-like chaperones"/>
    <property type="match status" value="1"/>
</dbReference>
<proteinExistence type="inferred from homology"/>
<evidence type="ECO:0000256" key="3">
    <source>
        <dbReference type="RuleBase" id="RU003616"/>
    </source>
</evidence>
<reference evidence="6 8" key="2">
    <citation type="journal article" date="2014" name="BMC Genomics">
        <title>An improved genome release (version Mt4.0) for the model legume Medicago truncatula.</title>
        <authorList>
            <person name="Tang H."/>
            <person name="Krishnakumar V."/>
            <person name="Bidwell S."/>
            <person name="Rosen B."/>
            <person name="Chan A."/>
            <person name="Zhou S."/>
            <person name="Gentzbittel L."/>
            <person name="Childs K.L."/>
            <person name="Yandell M."/>
            <person name="Gundlach H."/>
            <person name="Mayer K.F."/>
            <person name="Schwartz D.C."/>
            <person name="Town C.D."/>
        </authorList>
    </citation>
    <scope>GENOME REANNOTATION</scope>
    <source>
        <strain evidence="6">A17</strain>
        <strain evidence="7 8">cv. Jemalong A17</strain>
    </source>
</reference>
<dbReference type="GO" id="GO:0042542">
    <property type="term" value="P:response to hydrogen peroxide"/>
    <property type="evidence" value="ECO:0000318"/>
    <property type="project" value="GO_Central"/>
</dbReference>
<evidence type="ECO:0000313" key="8">
    <source>
        <dbReference type="Proteomes" id="UP000002051"/>
    </source>
</evidence>
<evidence type="ECO:0000256" key="2">
    <source>
        <dbReference type="PROSITE-ProRule" id="PRU00285"/>
    </source>
</evidence>
<dbReference type="STRING" id="3880.A0A072U951"/>
<keyword evidence="8" id="KW-1185">Reference proteome</keyword>
<feature type="domain" description="SHSP" evidence="5">
    <location>
        <begin position="9"/>
        <end position="126"/>
    </location>
</feature>
<dbReference type="GO" id="GO:0051082">
    <property type="term" value="F:unfolded protein binding"/>
    <property type="evidence" value="ECO:0000318"/>
    <property type="project" value="GO_Central"/>
</dbReference>
<dbReference type="GO" id="GO:0009408">
    <property type="term" value="P:response to heat"/>
    <property type="evidence" value="ECO:0000318"/>
    <property type="project" value="GO_Central"/>
</dbReference>
<dbReference type="EMBL" id="CM001222">
    <property type="protein sequence ID" value="KEH25638.1"/>
    <property type="molecule type" value="Genomic_DNA"/>
</dbReference>
<dbReference type="InterPro" id="IPR002068">
    <property type="entry name" value="A-crystallin/Hsp20_dom"/>
</dbReference>
<dbReference type="EnsemblPlants" id="KEH25638">
    <property type="protein sequence ID" value="KEH25638"/>
    <property type="gene ID" value="MTR_6g033250"/>
</dbReference>
<organism evidence="6 8">
    <name type="scientific">Medicago truncatula</name>
    <name type="common">Barrel medic</name>
    <name type="synonym">Medicago tribuloides</name>
    <dbReference type="NCBI Taxonomy" id="3880"/>
    <lineage>
        <taxon>Eukaryota</taxon>
        <taxon>Viridiplantae</taxon>
        <taxon>Streptophyta</taxon>
        <taxon>Embryophyta</taxon>
        <taxon>Tracheophyta</taxon>
        <taxon>Spermatophyta</taxon>
        <taxon>Magnoliopsida</taxon>
        <taxon>eudicotyledons</taxon>
        <taxon>Gunneridae</taxon>
        <taxon>Pentapetalae</taxon>
        <taxon>rosids</taxon>
        <taxon>fabids</taxon>
        <taxon>Fabales</taxon>
        <taxon>Fabaceae</taxon>
        <taxon>Papilionoideae</taxon>
        <taxon>50 kb inversion clade</taxon>
        <taxon>NPAAA clade</taxon>
        <taxon>Hologalegina</taxon>
        <taxon>IRL clade</taxon>
        <taxon>Trifolieae</taxon>
        <taxon>Medicago</taxon>
    </lineage>
</organism>
<keyword evidence="1" id="KW-0346">Stress response</keyword>
<dbReference type="Proteomes" id="UP000002051">
    <property type="component" value="Chromosome 6"/>
</dbReference>
<protein>
    <submittedName>
        <fullName evidence="6">Hsp20/alpha crystallin family protein</fullName>
    </submittedName>
</protein>
<feature type="region of interest" description="Disordered" evidence="4">
    <location>
        <begin position="1"/>
        <end position="22"/>
    </location>
</feature>
<dbReference type="PROSITE" id="PS01031">
    <property type="entry name" value="SHSP"/>
    <property type="match status" value="1"/>
</dbReference>
<dbReference type="Gene3D" id="2.60.40.790">
    <property type="match status" value="1"/>
</dbReference>
<reference evidence="6 8" key="1">
    <citation type="journal article" date="2011" name="Nature">
        <title>The Medicago genome provides insight into the evolution of rhizobial symbioses.</title>
        <authorList>
            <person name="Young N.D."/>
            <person name="Debelle F."/>
            <person name="Oldroyd G.E."/>
            <person name="Geurts R."/>
            <person name="Cannon S.B."/>
            <person name="Udvardi M.K."/>
            <person name="Benedito V.A."/>
            <person name="Mayer K.F."/>
            <person name="Gouzy J."/>
            <person name="Schoof H."/>
            <person name="Van de Peer Y."/>
            <person name="Proost S."/>
            <person name="Cook D.R."/>
            <person name="Meyers B.C."/>
            <person name="Spannagl M."/>
            <person name="Cheung F."/>
            <person name="De Mita S."/>
            <person name="Krishnakumar V."/>
            <person name="Gundlach H."/>
            <person name="Zhou S."/>
            <person name="Mudge J."/>
            <person name="Bharti A.K."/>
            <person name="Murray J.D."/>
            <person name="Naoumkina M.A."/>
            <person name="Rosen B."/>
            <person name="Silverstein K.A."/>
            <person name="Tang H."/>
            <person name="Rombauts S."/>
            <person name="Zhao P.X."/>
            <person name="Zhou P."/>
            <person name="Barbe V."/>
            <person name="Bardou P."/>
            <person name="Bechner M."/>
            <person name="Bellec A."/>
            <person name="Berger A."/>
            <person name="Berges H."/>
            <person name="Bidwell S."/>
            <person name="Bisseling T."/>
            <person name="Choisne N."/>
            <person name="Couloux A."/>
            <person name="Denny R."/>
            <person name="Deshpande S."/>
            <person name="Dai X."/>
            <person name="Doyle J.J."/>
            <person name="Dudez A.M."/>
            <person name="Farmer A.D."/>
            <person name="Fouteau S."/>
            <person name="Franken C."/>
            <person name="Gibelin C."/>
            <person name="Gish J."/>
            <person name="Goldstein S."/>
            <person name="Gonzalez A.J."/>
            <person name="Green P.J."/>
            <person name="Hallab A."/>
            <person name="Hartog M."/>
            <person name="Hua A."/>
            <person name="Humphray S.J."/>
            <person name="Jeong D.H."/>
            <person name="Jing Y."/>
            <person name="Jocker A."/>
            <person name="Kenton S.M."/>
            <person name="Kim D.J."/>
            <person name="Klee K."/>
            <person name="Lai H."/>
            <person name="Lang C."/>
            <person name="Lin S."/>
            <person name="Macmil S.L."/>
            <person name="Magdelenat G."/>
            <person name="Matthews L."/>
            <person name="McCorrison J."/>
            <person name="Monaghan E.L."/>
            <person name="Mun J.H."/>
            <person name="Najar F.Z."/>
            <person name="Nicholson C."/>
            <person name="Noirot C."/>
            <person name="O'Bleness M."/>
            <person name="Paule C.R."/>
            <person name="Poulain J."/>
            <person name="Prion F."/>
            <person name="Qin B."/>
            <person name="Qu C."/>
            <person name="Retzel E.F."/>
            <person name="Riddle C."/>
            <person name="Sallet E."/>
            <person name="Samain S."/>
            <person name="Samson N."/>
            <person name="Sanders I."/>
            <person name="Saurat O."/>
            <person name="Scarpelli C."/>
            <person name="Schiex T."/>
            <person name="Segurens B."/>
            <person name="Severin A.J."/>
            <person name="Sherrier D.J."/>
            <person name="Shi R."/>
            <person name="Sims S."/>
            <person name="Singer S.R."/>
            <person name="Sinharoy S."/>
            <person name="Sterck L."/>
            <person name="Viollet A."/>
            <person name="Wang B.B."/>
            <person name="Wang K."/>
            <person name="Wang M."/>
            <person name="Wang X."/>
            <person name="Warfsmann J."/>
            <person name="Weissenbach J."/>
            <person name="White D.D."/>
            <person name="White J.D."/>
            <person name="Wiley G.B."/>
            <person name="Wincker P."/>
            <person name="Xing Y."/>
            <person name="Yang L."/>
            <person name="Yao Z."/>
            <person name="Ying F."/>
            <person name="Zhai J."/>
            <person name="Zhou L."/>
            <person name="Zuber A."/>
            <person name="Denarie J."/>
            <person name="Dixon R.A."/>
            <person name="May G.D."/>
            <person name="Schwartz D.C."/>
            <person name="Rogers J."/>
            <person name="Quetier F."/>
            <person name="Town C.D."/>
            <person name="Roe B.A."/>
        </authorList>
    </citation>
    <scope>NUCLEOTIDE SEQUENCE [LARGE SCALE GENOMIC DNA]</scope>
    <source>
        <strain evidence="6">A17</strain>
        <strain evidence="7 8">cv. Jemalong A17</strain>
    </source>
</reference>
<dbReference type="InterPro" id="IPR031107">
    <property type="entry name" value="Small_HSP"/>
</dbReference>
<dbReference type="GO" id="GO:0009651">
    <property type="term" value="P:response to salt stress"/>
    <property type="evidence" value="ECO:0000318"/>
    <property type="project" value="GO_Central"/>
</dbReference>
<accession>A0A072U951</accession>
<dbReference type="AlphaFoldDB" id="A0A072U951"/>
<dbReference type="InterPro" id="IPR008978">
    <property type="entry name" value="HSP20-like_chaperone"/>
</dbReference>
<dbReference type="HOGENOM" id="CLU_046737_5_1_1"/>
<evidence type="ECO:0000259" key="5">
    <source>
        <dbReference type="PROSITE" id="PS01031"/>
    </source>
</evidence>